<accession>A0A2S4HC38</accession>
<evidence type="ECO:0000313" key="2">
    <source>
        <dbReference type="EMBL" id="POP51553.1"/>
    </source>
</evidence>
<name>A0A2S4HC38_9GAMM</name>
<feature type="transmembrane region" description="Helical" evidence="1">
    <location>
        <begin position="96"/>
        <end position="116"/>
    </location>
</feature>
<reference evidence="2" key="1">
    <citation type="submission" date="2018-01" db="EMBL/GenBank/DDBJ databases">
        <authorList>
            <person name="Yu X.-D."/>
        </authorList>
    </citation>
    <scope>NUCLEOTIDE SEQUENCE</scope>
    <source>
        <strain evidence="2">ZX-21</strain>
    </source>
</reference>
<keyword evidence="1" id="KW-1133">Transmembrane helix</keyword>
<dbReference type="RefSeq" id="WP_103685595.1">
    <property type="nucleotide sequence ID" value="NZ_PQGG01000038.1"/>
</dbReference>
<dbReference type="EMBL" id="PQGG01000038">
    <property type="protein sequence ID" value="POP51553.1"/>
    <property type="molecule type" value="Genomic_DNA"/>
</dbReference>
<keyword evidence="1" id="KW-0812">Transmembrane</keyword>
<comment type="caution">
    <text evidence="2">The sequence shown here is derived from an EMBL/GenBank/DDBJ whole genome shotgun (WGS) entry which is preliminary data.</text>
</comment>
<feature type="transmembrane region" description="Helical" evidence="1">
    <location>
        <begin position="12"/>
        <end position="31"/>
    </location>
</feature>
<evidence type="ECO:0000256" key="1">
    <source>
        <dbReference type="SAM" id="Phobius"/>
    </source>
</evidence>
<dbReference type="AlphaFoldDB" id="A0A2S4HC38"/>
<organism evidence="2 3">
    <name type="scientific">Zhongshania marina</name>
    <dbReference type="NCBI Taxonomy" id="2304603"/>
    <lineage>
        <taxon>Bacteria</taxon>
        <taxon>Pseudomonadati</taxon>
        <taxon>Pseudomonadota</taxon>
        <taxon>Gammaproteobacteria</taxon>
        <taxon>Cellvibrionales</taxon>
        <taxon>Spongiibacteraceae</taxon>
        <taxon>Zhongshania</taxon>
    </lineage>
</organism>
<keyword evidence="1" id="KW-0472">Membrane</keyword>
<gene>
    <name evidence="2" type="ORF">C0068_16585</name>
</gene>
<protein>
    <submittedName>
        <fullName evidence="2">Uncharacterized protein</fullName>
    </submittedName>
</protein>
<feature type="transmembrane region" description="Helical" evidence="1">
    <location>
        <begin position="43"/>
        <end position="65"/>
    </location>
</feature>
<dbReference type="Proteomes" id="UP000237222">
    <property type="component" value="Unassembled WGS sequence"/>
</dbReference>
<proteinExistence type="predicted"/>
<evidence type="ECO:0000313" key="3">
    <source>
        <dbReference type="Proteomes" id="UP000237222"/>
    </source>
</evidence>
<sequence length="117" mass="13673">MSDNQTSLVQVFFLTLLGVFITGYAVVLIFFTENGNTTVPATIIEDLTIFRIALYTLVVAVWWIWMGRKIKSARDIKEMGEARDMEIQRAEYYRTLWWKLAIGLVLYEVLFAQKLWV</sequence>